<dbReference type="PANTHER" id="PTHR33048">
    <property type="entry name" value="PTH11-LIKE INTEGRAL MEMBRANE PROTEIN (AFU_ORTHOLOGUE AFUA_5G11245)"/>
    <property type="match status" value="1"/>
</dbReference>
<comment type="caution">
    <text evidence="9">The sequence shown here is derived from an EMBL/GenBank/DDBJ whole genome shotgun (WGS) entry which is preliminary data.</text>
</comment>
<evidence type="ECO:0000256" key="7">
    <source>
        <dbReference type="SAM" id="Phobius"/>
    </source>
</evidence>
<accession>A0A443HJB6</accession>
<evidence type="ECO:0000256" key="1">
    <source>
        <dbReference type="ARBA" id="ARBA00004141"/>
    </source>
</evidence>
<dbReference type="VEuPathDB" id="FungiDB:C8Q69DRAFT_481259"/>
<comment type="similarity">
    <text evidence="5">Belongs to the SAT4 family.</text>
</comment>
<evidence type="ECO:0000256" key="2">
    <source>
        <dbReference type="ARBA" id="ARBA00022692"/>
    </source>
</evidence>
<dbReference type="Proteomes" id="UP000283841">
    <property type="component" value="Unassembled WGS sequence"/>
</dbReference>
<comment type="subcellular location">
    <subcellularLocation>
        <location evidence="1">Membrane</location>
        <topology evidence="1">Multi-pass membrane protein</topology>
    </subcellularLocation>
</comment>
<feature type="transmembrane region" description="Helical" evidence="7">
    <location>
        <begin position="194"/>
        <end position="216"/>
    </location>
</feature>
<gene>
    <name evidence="9" type="ORF">C8Q69DRAFT_481259</name>
</gene>
<evidence type="ECO:0000256" key="4">
    <source>
        <dbReference type="ARBA" id="ARBA00023136"/>
    </source>
</evidence>
<evidence type="ECO:0000313" key="9">
    <source>
        <dbReference type="EMBL" id="RWQ91847.1"/>
    </source>
</evidence>
<evidence type="ECO:0000256" key="3">
    <source>
        <dbReference type="ARBA" id="ARBA00022989"/>
    </source>
</evidence>
<sequence length="389" mass="43080">MLFLFFFSDQNHQCDVSPSICEKPVMTQNDQGPAILWGLWITTIVPCAIIALRLHGKNVLRKRFGWDDIIVSWSWVLLLIYTTLITAAVKNGLGKHVQDITSITDLTTALKLTYIGEFLAIIACVLSKTSFALSLLRVVVDRWQVVLLSLIIFSMNSLMWLTAILTLAQCQPSAKLWDFQIKAKCWDPSIVTNFAIVSGAYSGVMDLVLALQPWFIVWKLPMTVKEKIGVALAMSLGVFAFILAMVKTSFLHNASNHEDYTYYSSSILIWTAAETGATIIAASIPSLRGLVVQICTSLNNSGRGLELSHGYWFSGLMRNRNNKGVVDSDRSPRNATPLFNARVDGSDVSIPGQVAAPRATRIYHTTYEQNRSDDSGFPQEGMSESGVFV</sequence>
<feature type="region of interest" description="Disordered" evidence="6">
    <location>
        <begin position="369"/>
        <end position="389"/>
    </location>
</feature>
<feature type="transmembrane region" description="Helical" evidence="7">
    <location>
        <begin position="34"/>
        <end position="54"/>
    </location>
</feature>
<organism evidence="9 10">
    <name type="scientific">Byssochlamys spectabilis</name>
    <name type="common">Paecilomyces variotii</name>
    <dbReference type="NCBI Taxonomy" id="264951"/>
    <lineage>
        <taxon>Eukaryota</taxon>
        <taxon>Fungi</taxon>
        <taxon>Dikarya</taxon>
        <taxon>Ascomycota</taxon>
        <taxon>Pezizomycotina</taxon>
        <taxon>Eurotiomycetes</taxon>
        <taxon>Eurotiomycetidae</taxon>
        <taxon>Eurotiales</taxon>
        <taxon>Thermoascaceae</taxon>
        <taxon>Paecilomyces</taxon>
    </lineage>
</organism>
<feature type="transmembrane region" description="Helical" evidence="7">
    <location>
        <begin position="66"/>
        <end position="89"/>
    </location>
</feature>
<dbReference type="InterPro" id="IPR049326">
    <property type="entry name" value="Rhodopsin_dom_fungi"/>
</dbReference>
<keyword evidence="3 7" id="KW-1133">Transmembrane helix</keyword>
<evidence type="ECO:0000313" key="10">
    <source>
        <dbReference type="Proteomes" id="UP000283841"/>
    </source>
</evidence>
<dbReference type="GO" id="GO:0016020">
    <property type="term" value="C:membrane"/>
    <property type="evidence" value="ECO:0007669"/>
    <property type="project" value="UniProtKB-SubCell"/>
</dbReference>
<feature type="domain" description="Rhodopsin" evidence="8">
    <location>
        <begin position="52"/>
        <end position="291"/>
    </location>
</feature>
<keyword evidence="10" id="KW-1185">Reference proteome</keyword>
<dbReference type="GeneID" id="39600869"/>
<keyword evidence="2 7" id="KW-0812">Transmembrane</keyword>
<proteinExistence type="inferred from homology"/>
<keyword evidence="4 7" id="KW-0472">Membrane</keyword>
<dbReference type="STRING" id="264951.A0A443HJB6"/>
<feature type="transmembrane region" description="Helical" evidence="7">
    <location>
        <begin position="109"/>
        <end position="133"/>
    </location>
</feature>
<dbReference type="RefSeq" id="XP_028481492.1">
    <property type="nucleotide sequence ID" value="XM_028631592.1"/>
</dbReference>
<evidence type="ECO:0000256" key="5">
    <source>
        <dbReference type="ARBA" id="ARBA00038359"/>
    </source>
</evidence>
<dbReference type="EMBL" id="RCNU01000016">
    <property type="protein sequence ID" value="RWQ91847.1"/>
    <property type="molecule type" value="Genomic_DNA"/>
</dbReference>
<feature type="transmembrane region" description="Helical" evidence="7">
    <location>
        <begin position="262"/>
        <end position="284"/>
    </location>
</feature>
<evidence type="ECO:0000256" key="6">
    <source>
        <dbReference type="SAM" id="MobiDB-lite"/>
    </source>
</evidence>
<reference evidence="9 10" key="1">
    <citation type="journal article" date="2018" name="Front. Microbiol.">
        <title>Genomic and genetic insights into a cosmopolitan fungus, Paecilomyces variotii (Eurotiales).</title>
        <authorList>
            <person name="Urquhart A.S."/>
            <person name="Mondo S.J."/>
            <person name="Makela M.R."/>
            <person name="Hane J.K."/>
            <person name="Wiebenga A."/>
            <person name="He G."/>
            <person name="Mihaltcheva S."/>
            <person name="Pangilinan J."/>
            <person name="Lipzen A."/>
            <person name="Barry K."/>
            <person name="de Vries R.P."/>
            <person name="Grigoriev I.V."/>
            <person name="Idnurm A."/>
        </authorList>
    </citation>
    <scope>NUCLEOTIDE SEQUENCE [LARGE SCALE GENOMIC DNA]</scope>
    <source>
        <strain evidence="9 10">CBS 101075</strain>
    </source>
</reference>
<dbReference type="AlphaFoldDB" id="A0A443HJB6"/>
<evidence type="ECO:0000259" key="8">
    <source>
        <dbReference type="Pfam" id="PF20684"/>
    </source>
</evidence>
<feature type="transmembrane region" description="Helical" evidence="7">
    <location>
        <begin position="145"/>
        <end position="168"/>
    </location>
</feature>
<dbReference type="Pfam" id="PF20684">
    <property type="entry name" value="Fung_rhodopsin"/>
    <property type="match status" value="1"/>
</dbReference>
<name>A0A443HJB6_BYSSP</name>
<feature type="transmembrane region" description="Helical" evidence="7">
    <location>
        <begin position="228"/>
        <end position="250"/>
    </location>
</feature>
<dbReference type="PANTHER" id="PTHR33048:SF42">
    <property type="entry name" value="INTEGRAL MEMBRANE PROTEIN"/>
    <property type="match status" value="1"/>
</dbReference>
<dbReference type="InterPro" id="IPR052337">
    <property type="entry name" value="SAT4-like"/>
</dbReference>
<protein>
    <recommendedName>
        <fullName evidence="8">Rhodopsin domain-containing protein</fullName>
    </recommendedName>
</protein>